<dbReference type="AlphaFoldDB" id="A0A1D7V3I1"/>
<sequence>MRTGYYFGAGISVESVPSAFKLSQRIDHLASVMPVKYNLIEDADKLSKIIKDKTGLELYKEMIADWKEISRECRGTPVDTFAIEKKKNPEILTKIKAVLSSYFIIEQSIDNNIGLKEYTYKISPRIRNFIAQLTKSIGNSLQLFNNPIIITWNYDHQIELSVARHIADDYGEHSFRRATTLLNTIPNHNFDQQKEILFEKTHVFIKLNGTAGYALPKHTLVGDPIDSAKVLISNDPHPFLYEAVKHFSLIKYDAKNYIPSIKFSFENEGIINDQKDLIKEACEKIERLVIMGYSFPNDNSQVDSEMIGMMTSLAEVHIFDLDERKDQILSRFMSRLDGRGNIGPKFHSNVDEIPIF</sequence>
<name>A0A1D7V3I1_9LEPT</name>
<proteinExistence type="predicted"/>
<dbReference type="OrthoDB" id="319293at2"/>
<accession>A0A1D7V3I1</accession>
<gene>
    <name evidence="1" type="ORF">A0128_20400</name>
</gene>
<reference evidence="1 2" key="1">
    <citation type="submission" date="2016-04" db="EMBL/GenBank/DDBJ databases">
        <title>Complete genome seqeunce of Leptospira alstonii serovar Room22.</title>
        <authorList>
            <person name="Nally J.E."/>
            <person name="Bayles D.O."/>
            <person name="Hurley D."/>
            <person name="Fanning S."/>
            <person name="McMahon B.J."/>
            <person name="Arent Z."/>
        </authorList>
    </citation>
    <scope>NUCLEOTIDE SEQUENCE [LARGE SCALE GENOMIC DNA]</scope>
    <source>
        <strain evidence="1 2">GWTS #1</strain>
    </source>
</reference>
<dbReference type="EMBL" id="CP015218">
    <property type="protein sequence ID" value="AOP36380.1"/>
    <property type="molecule type" value="Genomic_DNA"/>
</dbReference>
<evidence type="ECO:0008006" key="3">
    <source>
        <dbReference type="Google" id="ProtNLM"/>
    </source>
</evidence>
<keyword evidence="2" id="KW-1185">Reference proteome</keyword>
<dbReference type="RefSeq" id="WP_069609599.1">
    <property type="nucleotide sequence ID" value="NZ_CP015218.1"/>
</dbReference>
<protein>
    <recommendedName>
        <fullName evidence="3">SIR2-like domain-containing protein</fullName>
    </recommendedName>
</protein>
<evidence type="ECO:0000313" key="2">
    <source>
        <dbReference type="Proteomes" id="UP000094197"/>
    </source>
</evidence>
<evidence type="ECO:0000313" key="1">
    <source>
        <dbReference type="EMBL" id="AOP36380.1"/>
    </source>
</evidence>
<dbReference type="Proteomes" id="UP000094197">
    <property type="component" value="Chromosome 2"/>
</dbReference>
<dbReference type="KEGG" id="laj:A0128_20400"/>
<organism evidence="1 2">
    <name type="scientific">Leptospira tipperaryensis</name>
    <dbReference type="NCBI Taxonomy" id="2564040"/>
    <lineage>
        <taxon>Bacteria</taxon>
        <taxon>Pseudomonadati</taxon>
        <taxon>Spirochaetota</taxon>
        <taxon>Spirochaetia</taxon>
        <taxon>Leptospirales</taxon>
        <taxon>Leptospiraceae</taxon>
        <taxon>Leptospira</taxon>
    </lineage>
</organism>